<evidence type="ECO:0000259" key="8">
    <source>
        <dbReference type="PROSITE" id="PS50928"/>
    </source>
</evidence>
<feature type="transmembrane region" description="Helical" evidence="7">
    <location>
        <begin position="80"/>
        <end position="99"/>
    </location>
</feature>
<dbReference type="AlphaFoldDB" id="A0A926I300"/>
<organism evidence="9 10">
    <name type="scientific">Bianquea renquensis</name>
    <dbReference type="NCBI Taxonomy" id="2763661"/>
    <lineage>
        <taxon>Bacteria</taxon>
        <taxon>Bacillati</taxon>
        <taxon>Bacillota</taxon>
        <taxon>Clostridia</taxon>
        <taxon>Eubacteriales</taxon>
        <taxon>Bianqueaceae</taxon>
        <taxon>Bianquea</taxon>
    </lineage>
</organism>
<dbReference type="PANTHER" id="PTHR43744:SF9">
    <property type="entry name" value="POLYGALACTURONAN_RHAMNOGALACTURONAN TRANSPORT SYSTEM PERMEASE PROTEIN YTCP"/>
    <property type="match status" value="1"/>
</dbReference>
<keyword evidence="10" id="KW-1185">Reference proteome</keyword>
<name>A0A926I300_9FIRM</name>
<comment type="caution">
    <text evidence="9">The sequence shown here is derived from an EMBL/GenBank/DDBJ whole genome shotgun (WGS) entry which is preliminary data.</text>
</comment>
<comment type="subcellular location">
    <subcellularLocation>
        <location evidence="1">Cell membrane</location>
        <topology evidence="1">Multi-pass membrane protein</topology>
    </subcellularLocation>
</comment>
<feature type="transmembrane region" description="Helical" evidence="7">
    <location>
        <begin position="188"/>
        <end position="207"/>
    </location>
</feature>
<evidence type="ECO:0000256" key="7">
    <source>
        <dbReference type="SAM" id="Phobius"/>
    </source>
</evidence>
<protein>
    <submittedName>
        <fullName evidence="9">Carbohydrate ABC transporter permease</fullName>
    </submittedName>
</protein>
<keyword evidence="4 7" id="KW-0812">Transmembrane</keyword>
<evidence type="ECO:0000313" key="9">
    <source>
        <dbReference type="EMBL" id="MBC8544835.1"/>
    </source>
</evidence>
<feature type="transmembrane region" description="Helical" evidence="7">
    <location>
        <begin position="12"/>
        <end position="33"/>
    </location>
</feature>
<keyword evidence="3" id="KW-1003">Cell membrane</keyword>
<evidence type="ECO:0000313" key="10">
    <source>
        <dbReference type="Proteomes" id="UP000657006"/>
    </source>
</evidence>
<keyword evidence="2" id="KW-0813">Transport</keyword>
<dbReference type="SUPFAM" id="SSF161098">
    <property type="entry name" value="MetI-like"/>
    <property type="match status" value="1"/>
</dbReference>
<dbReference type="InterPro" id="IPR035906">
    <property type="entry name" value="MetI-like_sf"/>
</dbReference>
<dbReference type="Gene3D" id="1.10.3720.10">
    <property type="entry name" value="MetI-like"/>
    <property type="match status" value="1"/>
</dbReference>
<feature type="transmembrane region" description="Helical" evidence="7">
    <location>
        <begin position="111"/>
        <end position="131"/>
    </location>
</feature>
<evidence type="ECO:0000256" key="1">
    <source>
        <dbReference type="ARBA" id="ARBA00004651"/>
    </source>
</evidence>
<proteinExistence type="predicted"/>
<evidence type="ECO:0000256" key="6">
    <source>
        <dbReference type="ARBA" id="ARBA00023136"/>
    </source>
</evidence>
<dbReference type="PROSITE" id="PS50928">
    <property type="entry name" value="ABC_TM1"/>
    <property type="match status" value="1"/>
</dbReference>
<evidence type="ECO:0000256" key="2">
    <source>
        <dbReference type="ARBA" id="ARBA00022448"/>
    </source>
</evidence>
<feature type="transmembrane region" description="Helical" evidence="7">
    <location>
        <begin position="143"/>
        <end position="163"/>
    </location>
</feature>
<dbReference type="CDD" id="cd06261">
    <property type="entry name" value="TM_PBP2"/>
    <property type="match status" value="1"/>
</dbReference>
<evidence type="ECO:0000256" key="4">
    <source>
        <dbReference type="ARBA" id="ARBA00022692"/>
    </source>
</evidence>
<reference evidence="9" key="1">
    <citation type="submission" date="2020-08" db="EMBL/GenBank/DDBJ databases">
        <title>Genome public.</title>
        <authorList>
            <person name="Liu C."/>
            <person name="Sun Q."/>
        </authorList>
    </citation>
    <scope>NUCLEOTIDE SEQUENCE</scope>
    <source>
        <strain evidence="9">NSJ-32</strain>
    </source>
</reference>
<dbReference type="GO" id="GO:0005886">
    <property type="term" value="C:plasma membrane"/>
    <property type="evidence" value="ECO:0007669"/>
    <property type="project" value="UniProtKB-SubCell"/>
</dbReference>
<dbReference type="GO" id="GO:0055085">
    <property type="term" value="P:transmembrane transport"/>
    <property type="evidence" value="ECO:0007669"/>
    <property type="project" value="InterPro"/>
</dbReference>
<keyword evidence="5 7" id="KW-1133">Transmembrane helix</keyword>
<evidence type="ECO:0000256" key="3">
    <source>
        <dbReference type="ARBA" id="ARBA00022475"/>
    </source>
</evidence>
<feature type="transmembrane region" description="Helical" evidence="7">
    <location>
        <begin position="268"/>
        <end position="288"/>
    </location>
</feature>
<dbReference type="PANTHER" id="PTHR43744">
    <property type="entry name" value="ABC TRANSPORTER PERMEASE PROTEIN MG189-RELATED-RELATED"/>
    <property type="match status" value="1"/>
</dbReference>
<gene>
    <name evidence="9" type="ORF">H8730_14900</name>
</gene>
<dbReference type="Proteomes" id="UP000657006">
    <property type="component" value="Unassembled WGS sequence"/>
</dbReference>
<sequence length="303" mass="34169">MGRDWRKRGDTLFLVVIYAVLFLSVIMTVYPLVYTLSASFSSPSAVFSGRMILFPVDITLDGYRYIVQYNEIWIGYANTFFYTIVGTLLNLLVTIPCAYALSNRNMHGRNVIMVLFVITMYFSGGMIPNYLNIVSLGLLDTRAVILLYGLVSTYNLILARTFFSTSIPWELHEAAALDGAGDFKIMKAVVLPLSKAIIAVLSLYYAVGHWNSYFNEMIYLSDRNKYPLQVFLREILTLSQYNTQAMEEGGYSVAEMQKMIQAIDTANLVKYCVIVVSVVPMMVLYPFVQKFFAKGVMIGAIKG</sequence>
<dbReference type="EMBL" id="JACRSQ010000033">
    <property type="protein sequence ID" value="MBC8544835.1"/>
    <property type="molecule type" value="Genomic_DNA"/>
</dbReference>
<dbReference type="InterPro" id="IPR000515">
    <property type="entry name" value="MetI-like"/>
</dbReference>
<accession>A0A926I300</accession>
<feature type="domain" description="ABC transmembrane type-1" evidence="8">
    <location>
        <begin position="76"/>
        <end position="284"/>
    </location>
</feature>
<evidence type="ECO:0000256" key="5">
    <source>
        <dbReference type="ARBA" id="ARBA00022989"/>
    </source>
</evidence>
<keyword evidence="6 7" id="KW-0472">Membrane</keyword>